<reference evidence="1" key="1">
    <citation type="submission" date="2014-05" db="EMBL/GenBank/DDBJ databases">
        <authorList>
            <person name="Urmite Genomes"/>
        </authorList>
    </citation>
    <scope>NUCLEOTIDE SEQUENCE</scope>
    <source>
        <strain evidence="1">DSM 44074</strain>
    </source>
</reference>
<sequence length="81" mass="9187">MTRGTGSPVLSDVAARLDGMSRKGVQTMARAVQFHDDDMKRAWEEAIVAEREAELHPERTAERRRRLIRWVQARDLAASVA</sequence>
<reference evidence="1" key="2">
    <citation type="submission" date="2015-09" db="EMBL/GenBank/DDBJ databases">
        <title>Draft genome sequence of Mycobacterium neoaurum DSM 44074.</title>
        <authorList>
            <person name="Croce O."/>
            <person name="Robert C."/>
            <person name="Raoult D."/>
            <person name="Drancourt M."/>
        </authorList>
    </citation>
    <scope>NUCLEOTIDE SEQUENCE</scope>
    <source>
        <strain evidence="1">DSM 44074</strain>
    </source>
</reference>
<dbReference type="EMBL" id="LK021338">
    <property type="protein sequence ID" value="CDQ43969.1"/>
    <property type="molecule type" value="Genomic_DNA"/>
</dbReference>
<proteinExistence type="predicted"/>
<protein>
    <submittedName>
        <fullName evidence="1">Uncharacterized protein</fullName>
    </submittedName>
</protein>
<accession>A0AAV2WIC6</accession>
<name>A0AAV2WIC6_MYCNE</name>
<organism evidence="1 2">
    <name type="scientific">Mycolicibacterium neoaurum</name>
    <name type="common">Mycobacterium neoaurum</name>
    <dbReference type="NCBI Taxonomy" id="1795"/>
    <lineage>
        <taxon>Bacteria</taxon>
        <taxon>Bacillati</taxon>
        <taxon>Actinomycetota</taxon>
        <taxon>Actinomycetes</taxon>
        <taxon>Mycobacteriales</taxon>
        <taxon>Mycobacteriaceae</taxon>
        <taxon>Mycolicibacterium</taxon>
    </lineage>
</organism>
<evidence type="ECO:0000313" key="2">
    <source>
        <dbReference type="Proteomes" id="UP000028864"/>
    </source>
</evidence>
<dbReference type="AlphaFoldDB" id="A0AAV2WIC6"/>
<dbReference type="Proteomes" id="UP000028864">
    <property type="component" value="Unassembled WGS sequence"/>
</dbReference>
<gene>
    <name evidence="1" type="ORF">BN1047_01841</name>
</gene>
<evidence type="ECO:0000313" key="1">
    <source>
        <dbReference type="EMBL" id="CDQ43969.1"/>
    </source>
</evidence>